<name>A0A1W6LNW3_9BACT</name>
<protein>
    <submittedName>
        <fullName evidence="3">FecR protein</fullName>
    </submittedName>
</protein>
<dbReference type="GO" id="GO:0016989">
    <property type="term" value="F:sigma factor antagonist activity"/>
    <property type="evidence" value="ECO:0007669"/>
    <property type="project" value="TreeGrafter"/>
</dbReference>
<reference evidence="4" key="1">
    <citation type="submission" date="2017-04" db="EMBL/GenBank/DDBJ databases">
        <title>Comparative genomics and description of representatives of a novel lineage of planctomycetes thriving in anoxic sediments.</title>
        <authorList>
            <person name="Spring S."/>
            <person name="Bunk B."/>
            <person name="Sproer C."/>
        </authorList>
    </citation>
    <scope>NUCLEOTIDE SEQUENCE [LARGE SCALE GENOMIC DNA]</scope>
    <source>
        <strain evidence="4">ST-PulAB-D4</strain>
    </source>
</reference>
<dbReference type="Gene3D" id="2.60.120.1440">
    <property type="match status" value="1"/>
</dbReference>
<dbReference type="STRING" id="1941349.STSP1_01890"/>
<dbReference type="Pfam" id="PF04773">
    <property type="entry name" value="FecR"/>
    <property type="match status" value="1"/>
</dbReference>
<accession>A0A1W6LNW3</accession>
<dbReference type="EMBL" id="CP021023">
    <property type="protein sequence ID" value="ARN57480.1"/>
    <property type="molecule type" value="Genomic_DNA"/>
</dbReference>
<evidence type="ECO:0000313" key="3">
    <source>
        <dbReference type="EMBL" id="ARN57480.1"/>
    </source>
</evidence>
<dbReference type="AlphaFoldDB" id="A0A1W6LNW3"/>
<evidence type="ECO:0000313" key="4">
    <source>
        <dbReference type="Proteomes" id="UP000193334"/>
    </source>
</evidence>
<keyword evidence="1" id="KW-1133">Transmembrane helix</keyword>
<evidence type="ECO:0000259" key="2">
    <source>
        <dbReference type="Pfam" id="PF04773"/>
    </source>
</evidence>
<keyword evidence="1" id="KW-0812">Transmembrane</keyword>
<dbReference type="InterPro" id="IPR006860">
    <property type="entry name" value="FecR"/>
</dbReference>
<dbReference type="Proteomes" id="UP000193334">
    <property type="component" value="Chromosome"/>
</dbReference>
<dbReference type="RefSeq" id="WP_085756119.1">
    <property type="nucleotide sequence ID" value="NZ_CP021023.1"/>
</dbReference>
<gene>
    <name evidence="3" type="ORF">STSP1_01890</name>
</gene>
<evidence type="ECO:0000256" key="1">
    <source>
        <dbReference type="SAM" id="Phobius"/>
    </source>
</evidence>
<feature type="transmembrane region" description="Helical" evidence="1">
    <location>
        <begin position="123"/>
        <end position="144"/>
    </location>
</feature>
<dbReference type="KEGG" id="pbp:STSP1_01890"/>
<dbReference type="PANTHER" id="PTHR30273:SF2">
    <property type="entry name" value="PROTEIN FECR"/>
    <property type="match status" value="1"/>
</dbReference>
<sequence length="516" mass="58712">MAKKINKGSLSRLILSSLEGKASPEQMESMFKLLENSSEARKYYYDYLTVFTKLKNGDALLKYEADNSSDIEQDINLWLELASWEKKAPCLRRGVRDETQEIKKTACKIPAAPRKIEGRGKRIFWLAVAGLLFLVSMIAVENYVRTSGNSGQIRNFQDSAVVKDVINFGPNSENELEKGKKIFPSDGLFKIQSGIIKLSFDKGTQAVIESPANFKLLKEGNIELKRGSFYAKVPERAIGFQVFTPNSKIVDLGTEFGIFVDDDDDSTELHVKKGRTNFYPKNENEEYSSVLEVKEGDACTQVADMWTQWIDLKKNFFTEDFSSDKGVIYRGNKVIEVGKWQRRTLKSLEDGFNVEGKIIKAENFGKDAVSVNTKGLSFVADRSFYSNKATRISQTQEIPAGSNEFSNNLFYSYLDIKAASGRRVMIKINNLVPEKRYKISLIVGLEDKWSGINFYGVNREYMWWFSSDPNNYGVASFEWKAHREDAEIMILASKDKYTKSRLFGYFLEEIEATEGE</sequence>
<proteinExistence type="predicted"/>
<organism evidence="3 4">
    <name type="scientific">Sedimentisphaera salicampi</name>
    <dbReference type="NCBI Taxonomy" id="1941349"/>
    <lineage>
        <taxon>Bacteria</taxon>
        <taxon>Pseudomonadati</taxon>
        <taxon>Planctomycetota</taxon>
        <taxon>Phycisphaerae</taxon>
        <taxon>Sedimentisphaerales</taxon>
        <taxon>Sedimentisphaeraceae</taxon>
        <taxon>Sedimentisphaera</taxon>
    </lineage>
</organism>
<dbReference type="InterPro" id="IPR012373">
    <property type="entry name" value="Ferrdict_sens_TM"/>
</dbReference>
<feature type="domain" description="FecR protein" evidence="2">
    <location>
        <begin position="217"/>
        <end position="275"/>
    </location>
</feature>
<keyword evidence="4" id="KW-1185">Reference proteome</keyword>
<dbReference type="PANTHER" id="PTHR30273">
    <property type="entry name" value="PERIPLASMIC SIGNAL SENSOR AND SIGMA FACTOR ACTIVATOR FECR-RELATED"/>
    <property type="match status" value="1"/>
</dbReference>
<keyword evidence="1" id="KW-0472">Membrane</keyword>